<sequence length="65" mass="7342">MSRKALSKDVNKAGNSQMAVKAGDKKRRKSRKHSFKRHIYGVLKEVHSDTGISSKAMSTMEELHE</sequence>
<protein>
    <recommendedName>
        <fullName evidence="5">Histone H2A/H2B/H3 domain-containing protein</fullName>
    </recommendedName>
</protein>
<dbReference type="AlphaFoldDB" id="A0A085LWE6"/>
<dbReference type="GO" id="GO:0030527">
    <property type="term" value="F:structural constituent of chromatin"/>
    <property type="evidence" value="ECO:0007669"/>
    <property type="project" value="InterPro"/>
</dbReference>
<dbReference type="GO" id="GO:0003677">
    <property type="term" value="F:DNA binding"/>
    <property type="evidence" value="ECO:0007669"/>
    <property type="project" value="InterPro"/>
</dbReference>
<dbReference type="Proteomes" id="UP000030764">
    <property type="component" value="Unassembled WGS sequence"/>
</dbReference>
<evidence type="ECO:0000313" key="3">
    <source>
        <dbReference type="EMBL" id="KFD49292.1"/>
    </source>
</evidence>
<evidence type="ECO:0000256" key="2">
    <source>
        <dbReference type="SAM" id="MobiDB-lite"/>
    </source>
</evidence>
<organism evidence="3 4">
    <name type="scientific">Trichuris suis</name>
    <name type="common">pig whipworm</name>
    <dbReference type="NCBI Taxonomy" id="68888"/>
    <lineage>
        <taxon>Eukaryota</taxon>
        <taxon>Metazoa</taxon>
        <taxon>Ecdysozoa</taxon>
        <taxon>Nematoda</taxon>
        <taxon>Enoplea</taxon>
        <taxon>Dorylaimia</taxon>
        <taxon>Trichinellida</taxon>
        <taxon>Trichuridae</taxon>
        <taxon>Trichuris</taxon>
    </lineage>
</organism>
<dbReference type="Gene3D" id="1.10.20.10">
    <property type="entry name" value="Histone, subunit A"/>
    <property type="match status" value="1"/>
</dbReference>
<comment type="similarity">
    <text evidence="1">Belongs to the histone H2B family.</text>
</comment>
<proteinExistence type="inferred from homology"/>
<dbReference type="SUPFAM" id="SSF47113">
    <property type="entry name" value="Histone-fold"/>
    <property type="match status" value="1"/>
</dbReference>
<dbReference type="InterPro" id="IPR000558">
    <property type="entry name" value="Histone_H2B"/>
</dbReference>
<dbReference type="InterPro" id="IPR009072">
    <property type="entry name" value="Histone-fold"/>
</dbReference>
<feature type="region of interest" description="Disordered" evidence="2">
    <location>
        <begin position="1"/>
        <end position="39"/>
    </location>
</feature>
<dbReference type="PANTHER" id="PTHR23428">
    <property type="entry name" value="HISTONE H2B"/>
    <property type="match status" value="1"/>
</dbReference>
<accession>A0A085LWE6</accession>
<dbReference type="GO" id="GO:0046982">
    <property type="term" value="F:protein heterodimerization activity"/>
    <property type="evidence" value="ECO:0007669"/>
    <property type="project" value="InterPro"/>
</dbReference>
<name>A0A085LWE6_9BILA</name>
<dbReference type="GO" id="GO:0000786">
    <property type="term" value="C:nucleosome"/>
    <property type="evidence" value="ECO:0007669"/>
    <property type="project" value="InterPro"/>
</dbReference>
<feature type="compositionally biased region" description="Basic and acidic residues" evidence="2">
    <location>
        <begin position="1"/>
        <end position="11"/>
    </location>
</feature>
<feature type="compositionally biased region" description="Basic residues" evidence="2">
    <location>
        <begin position="24"/>
        <end position="39"/>
    </location>
</feature>
<dbReference type="EMBL" id="KL363274">
    <property type="protein sequence ID" value="KFD49292.1"/>
    <property type="molecule type" value="Genomic_DNA"/>
</dbReference>
<evidence type="ECO:0000313" key="4">
    <source>
        <dbReference type="Proteomes" id="UP000030764"/>
    </source>
</evidence>
<reference evidence="3 4" key="1">
    <citation type="journal article" date="2014" name="Nat. Genet.">
        <title>Genome and transcriptome of the porcine whipworm Trichuris suis.</title>
        <authorList>
            <person name="Jex A.R."/>
            <person name="Nejsum P."/>
            <person name="Schwarz E.M."/>
            <person name="Hu L."/>
            <person name="Young N.D."/>
            <person name="Hall R.S."/>
            <person name="Korhonen P.K."/>
            <person name="Liao S."/>
            <person name="Thamsborg S."/>
            <person name="Xia J."/>
            <person name="Xu P."/>
            <person name="Wang S."/>
            <person name="Scheerlinck J.P."/>
            <person name="Hofmann A."/>
            <person name="Sternberg P.W."/>
            <person name="Wang J."/>
            <person name="Gasser R.B."/>
        </authorList>
    </citation>
    <scope>NUCLEOTIDE SEQUENCE [LARGE SCALE GENOMIC DNA]</scope>
    <source>
        <strain evidence="3">DCEP-RM93M</strain>
    </source>
</reference>
<gene>
    <name evidence="3" type="ORF">M513_09844</name>
</gene>
<evidence type="ECO:0000256" key="1">
    <source>
        <dbReference type="ARBA" id="ARBA00006846"/>
    </source>
</evidence>
<evidence type="ECO:0008006" key="5">
    <source>
        <dbReference type="Google" id="ProtNLM"/>
    </source>
</evidence>
<keyword evidence="4" id="KW-1185">Reference proteome</keyword>